<comment type="caution">
    <text evidence="2">The sequence shown here is derived from an EMBL/GenBank/DDBJ whole genome shotgun (WGS) entry which is preliminary data.</text>
</comment>
<protein>
    <submittedName>
        <fullName evidence="2">Uncharacterized protein</fullName>
    </submittedName>
</protein>
<dbReference type="EMBL" id="JBFAIH010000010">
    <property type="protein sequence ID" value="MEV0364589.1"/>
    <property type="molecule type" value="Genomic_DNA"/>
</dbReference>
<evidence type="ECO:0000313" key="2">
    <source>
        <dbReference type="EMBL" id="MEV0364589.1"/>
    </source>
</evidence>
<evidence type="ECO:0000256" key="1">
    <source>
        <dbReference type="SAM" id="MobiDB-lite"/>
    </source>
</evidence>
<evidence type="ECO:0000313" key="3">
    <source>
        <dbReference type="Proteomes" id="UP001551658"/>
    </source>
</evidence>
<dbReference type="Proteomes" id="UP001551658">
    <property type="component" value="Unassembled WGS sequence"/>
</dbReference>
<dbReference type="RefSeq" id="WP_357979805.1">
    <property type="nucleotide sequence ID" value="NZ_JBFAIH010000010.1"/>
</dbReference>
<sequence>MGLPLRVDPDELRTLTLELHQLAAEAARMAAELNADLAHEAGRGGGENPRFRACRSVR</sequence>
<organism evidence="2 3">
    <name type="scientific">Nocardia fusca</name>
    <dbReference type="NCBI Taxonomy" id="941183"/>
    <lineage>
        <taxon>Bacteria</taxon>
        <taxon>Bacillati</taxon>
        <taxon>Actinomycetota</taxon>
        <taxon>Actinomycetes</taxon>
        <taxon>Mycobacteriales</taxon>
        <taxon>Nocardiaceae</taxon>
        <taxon>Nocardia</taxon>
    </lineage>
</organism>
<keyword evidence="3" id="KW-1185">Reference proteome</keyword>
<feature type="region of interest" description="Disordered" evidence="1">
    <location>
        <begin position="39"/>
        <end position="58"/>
    </location>
</feature>
<accession>A0ABV3FA69</accession>
<gene>
    <name evidence="2" type="ORF">AB0H72_18005</name>
</gene>
<name>A0ABV3FA69_9NOCA</name>
<reference evidence="2 3" key="1">
    <citation type="submission" date="2024-06" db="EMBL/GenBank/DDBJ databases">
        <title>The Natural Products Discovery Center: Release of the First 8490 Sequenced Strains for Exploring Actinobacteria Biosynthetic Diversity.</title>
        <authorList>
            <person name="Kalkreuter E."/>
            <person name="Kautsar S.A."/>
            <person name="Yang D."/>
            <person name="Bader C.D."/>
            <person name="Teijaro C.N."/>
            <person name="Fluegel L."/>
            <person name="Davis C.M."/>
            <person name="Simpson J.R."/>
            <person name="Lauterbach L."/>
            <person name="Steele A.D."/>
            <person name="Gui C."/>
            <person name="Meng S."/>
            <person name="Li G."/>
            <person name="Viehrig K."/>
            <person name="Ye F."/>
            <person name="Su P."/>
            <person name="Kiefer A.F."/>
            <person name="Nichols A."/>
            <person name="Cepeda A.J."/>
            <person name="Yan W."/>
            <person name="Fan B."/>
            <person name="Jiang Y."/>
            <person name="Adhikari A."/>
            <person name="Zheng C.-J."/>
            <person name="Schuster L."/>
            <person name="Cowan T.M."/>
            <person name="Smanski M.J."/>
            <person name="Chevrette M.G."/>
            <person name="De Carvalho L.P.S."/>
            <person name="Shen B."/>
        </authorList>
    </citation>
    <scope>NUCLEOTIDE SEQUENCE [LARGE SCALE GENOMIC DNA]</scope>
    <source>
        <strain evidence="2 3">NPDC050671</strain>
    </source>
</reference>
<proteinExistence type="predicted"/>